<evidence type="ECO:0000256" key="3">
    <source>
        <dbReference type="ARBA" id="ARBA00005597"/>
    </source>
</evidence>
<evidence type="ECO:0000313" key="14">
    <source>
        <dbReference type="EMBL" id="AWU75348.1"/>
    </source>
</evidence>
<keyword evidence="6" id="KW-0498">Mitosis</keyword>
<feature type="compositionally biased region" description="Basic and acidic residues" evidence="12">
    <location>
        <begin position="92"/>
        <end position="101"/>
    </location>
</feature>
<dbReference type="OrthoDB" id="5575062at2759"/>
<accession>A0A2U9R2J6</accession>
<evidence type="ECO:0000256" key="11">
    <source>
        <dbReference type="SAM" id="Coils"/>
    </source>
</evidence>
<sequence>MGRLVGLELYNFKSYKGITHVGFGTSYFTSIIGPNGSGKSNMMDAISFVLGVRSNQLRSKNIKSLIYRGQIDEETENTRNDENGDDDDDHEDKDVRNEAKARNGAEEAYVIAVYEKDNGDVLNLKRLIGKNGSSKFLVNNVPVSINQYLQILKEENILIKAKNFLVFQGDVEKVASQSPIELTKMIENISGSSNLEKEYNELKEEMERAHDITALKNSQKRNLKDEIKNLKLKCQETDLFDKKTSQLERAIVTKYLSKLEYMERIYEKLTGELDVKNKEVSDLSTTLEDKIQEYKDFIRKQSDDHMSIKEYEVKIETDENTLKSLKTSMIPIESEALQLEGKVKEYEERMEILQREEQEQKLVVDESIQILDKIKAAFEVFNSEKVDLSKNESTSSYSSNIEMLTEYNQLRDEFLAIAGELELKLTDLNEDKAHLLNEVEAIETSNSLLNSRIQELETKKQTHQLKKSQLEKAIAYSKTSIHNYKKELNSLESLRNSIKEKEKALNHELKTVLLKLNEINALEKENKKERKLRDTVSTLKKLFPGVRGLLNDICKPKQRKYGIAVAAIFGKDFDAVIVDSLSTATECIDYMKEQRLGVASFIPLDTVKVQPLNSNLRDLSDNAQPIIDTISYPPEYERAVQYVCGNSLVCDNIDVATSLKWGKGINERIVTLDGSLIHKNGLMTGGGSDSFNTKWDKSELGLLSERKDELKLKISEIHHQIPDDMKDRVIKEEILMLENNIEEYVKKLNNLERNLKDADVELIHELDLKKKNESQITEIKSDIKLINDEISDKSKNLKKSQARVYKDFCLKYKFVDIEEYEVNYSSKIIKEANESSKYIKEIQRVENKLKFETERLDDYKHQVEKLKATRDSFYTGYQNIIKERNELETKIDDIQSELEVIKEDYKALKSKVKKMLSKTCGLETEISNLKSDLKHSKGEVVSIEENIESLKLEMKTQLITAKLESVPIPLIAGSLDDIPLEDGSKDQEEWSKEWVSILSNLEIDYSKLEDDYRVFIEGEDMDEGYEENTPEAVEKRCDSLIEKLQEEVRSMHPDIFAREHLATALEKLQEVDSEFVEARTAEKELVTRFEKVREERTGMFMRAFEHVSNSIDDVYKELTKSKASPLGGSAYLTLEDEDEPYAFGIKYHIMPPLKRFRDMENLSGGEKTIGALALLFAVHSYHPSPFFVLDEVDAALDNSNVNRIANYLSKHKGPNFQFIVISLKNSLFERSDALVGIYRDQDMNSSKILTLDLREYEEAA</sequence>
<dbReference type="InterPro" id="IPR003395">
    <property type="entry name" value="RecF/RecN/SMC_N"/>
</dbReference>
<evidence type="ECO:0000256" key="8">
    <source>
        <dbReference type="ARBA" id="ARBA00023242"/>
    </source>
</evidence>
<dbReference type="PANTHER" id="PTHR18937:SF12">
    <property type="entry name" value="STRUCTURAL MAINTENANCE OF CHROMOSOMES PROTEIN"/>
    <property type="match status" value="1"/>
</dbReference>
<dbReference type="GO" id="GO:0005634">
    <property type="term" value="C:nucleus"/>
    <property type="evidence" value="ECO:0007669"/>
    <property type="project" value="UniProtKB-SubCell"/>
</dbReference>
<dbReference type="RefSeq" id="XP_029320825.1">
    <property type="nucleotide sequence ID" value="XM_029464966.1"/>
</dbReference>
<feature type="domain" description="SMC hinge" evidence="13">
    <location>
        <begin position="544"/>
        <end position="660"/>
    </location>
</feature>
<evidence type="ECO:0000256" key="1">
    <source>
        <dbReference type="ARBA" id="ARBA00004123"/>
    </source>
</evidence>
<evidence type="ECO:0000256" key="2">
    <source>
        <dbReference type="ARBA" id="ARBA00004286"/>
    </source>
</evidence>
<dbReference type="GO" id="GO:0008278">
    <property type="term" value="C:cohesin complex"/>
    <property type="evidence" value="ECO:0007669"/>
    <property type="project" value="InterPro"/>
</dbReference>
<keyword evidence="4" id="KW-0158">Chromosome</keyword>
<dbReference type="Proteomes" id="UP000249293">
    <property type="component" value="Chromosome 2"/>
</dbReference>
<evidence type="ECO:0000313" key="15">
    <source>
        <dbReference type="Proteomes" id="UP000249293"/>
    </source>
</evidence>
<feature type="coiled-coil region" evidence="11">
    <location>
        <begin position="835"/>
        <end position="953"/>
    </location>
</feature>
<dbReference type="EMBL" id="CP028774">
    <property type="protein sequence ID" value="AWU75348.1"/>
    <property type="molecule type" value="Genomic_DNA"/>
</dbReference>
<dbReference type="InterPro" id="IPR010935">
    <property type="entry name" value="SMC_hinge"/>
</dbReference>
<dbReference type="SUPFAM" id="SSF52540">
    <property type="entry name" value="P-loop containing nucleoside triphosphate hydrolases"/>
    <property type="match status" value="1"/>
</dbReference>
<dbReference type="Pfam" id="PF06470">
    <property type="entry name" value="SMC_hinge"/>
    <property type="match status" value="1"/>
</dbReference>
<feature type="coiled-coil region" evidence="11">
    <location>
        <begin position="418"/>
        <end position="542"/>
    </location>
</feature>
<evidence type="ECO:0000256" key="9">
    <source>
        <dbReference type="ARBA" id="ARBA00023306"/>
    </source>
</evidence>
<organism evidence="14 15">
    <name type="scientific">Pichia kudriavzevii</name>
    <name type="common">Yeast</name>
    <name type="synonym">Issatchenkia orientalis</name>
    <dbReference type="NCBI Taxonomy" id="4909"/>
    <lineage>
        <taxon>Eukaryota</taxon>
        <taxon>Fungi</taxon>
        <taxon>Dikarya</taxon>
        <taxon>Ascomycota</taxon>
        <taxon>Saccharomycotina</taxon>
        <taxon>Pichiomycetes</taxon>
        <taxon>Pichiales</taxon>
        <taxon>Pichiaceae</taxon>
        <taxon>Pichia</taxon>
    </lineage>
</organism>
<keyword evidence="7 11" id="KW-0175">Coiled coil</keyword>
<dbReference type="SMART" id="SM00968">
    <property type="entry name" value="SMC_hinge"/>
    <property type="match status" value="1"/>
</dbReference>
<dbReference type="CDD" id="cd03275">
    <property type="entry name" value="ABC_SMC1_euk"/>
    <property type="match status" value="1"/>
</dbReference>
<dbReference type="InterPro" id="IPR024704">
    <property type="entry name" value="SMC"/>
</dbReference>
<dbReference type="PIRSF" id="PIRSF005719">
    <property type="entry name" value="SMC"/>
    <property type="match status" value="1"/>
</dbReference>
<proteinExistence type="inferred from homology"/>
<dbReference type="Gene3D" id="1.10.287.1490">
    <property type="match status" value="1"/>
</dbReference>
<protein>
    <recommendedName>
        <fullName evidence="10">Structural maintenance of chromosomes protein</fullName>
    </recommendedName>
</protein>
<dbReference type="Pfam" id="PF02463">
    <property type="entry name" value="SMC_N"/>
    <property type="match status" value="1"/>
</dbReference>
<dbReference type="InterPro" id="IPR028468">
    <property type="entry name" value="Smc1_ABC"/>
</dbReference>
<name>A0A2U9R2J6_PICKU</name>
<keyword evidence="5" id="KW-0132">Cell division</keyword>
<dbReference type="GeneID" id="40383113"/>
<feature type="coiled-coil region" evidence="11">
    <location>
        <begin position="192"/>
        <end position="233"/>
    </location>
</feature>
<evidence type="ECO:0000259" key="13">
    <source>
        <dbReference type="SMART" id="SM00968"/>
    </source>
</evidence>
<dbReference type="KEGG" id="pkz:C5L36_0B05940"/>
<dbReference type="Gene3D" id="3.30.70.1620">
    <property type="match status" value="1"/>
</dbReference>
<keyword evidence="9" id="KW-0131">Cell cycle</keyword>
<dbReference type="InterPro" id="IPR027417">
    <property type="entry name" value="P-loop_NTPase"/>
</dbReference>
<dbReference type="GO" id="GO:0016887">
    <property type="term" value="F:ATP hydrolysis activity"/>
    <property type="evidence" value="ECO:0007669"/>
    <property type="project" value="InterPro"/>
</dbReference>
<comment type="subcellular location">
    <subcellularLocation>
        <location evidence="2">Chromosome</location>
    </subcellularLocation>
    <subcellularLocation>
        <location evidence="1 10">Nucleus</location>
    </subcellularLocation>
</comment>
<reference evidence="14 15" key="1">
    <citation type="submission" date="2018-06" db="EMBL/GenBank/DDBJ databases">
        <title>Population genomics shows no distinction between pathogenic Candida krusei and environmental Pichia kudriavzevii: One species, four names.</title>
        <authorList>
            <person name="Douglass A.P."/>
            <person name="Offei B."/>
            <person name="Braun-Galleani S."/>
            <person name="Coughlan A.Y."/>
            <person name="Martos A."/>
            <person name="Ortiz-Merino R.A."/>
            <person name="Byrne K.P."/>
            <person name="Wolfe K.H."/>
        </authorList>
    </citation>
    <scope>NUCLEOTIDE SEQUENCE [LARGE SCALE GENOMIC DNA]</scope>
    <source>
        <strain evidence="14 15">CBS573</strain>
    </source>
</reference>
<evidence type="ECO:0000256" key="10">
    <source>
        <dbReference type="PIRNR" id="PIRNR005719"/>
    </source>
</evidence>
<dbReference type="PANTHER" id="PTHR18937">
    <property type="entry name" value="STRUCTURAL MAINTENANCE OF CHROMOSOMES SMC FAMILY MEMBER"/>
    <property type="match status" value="1"/>
</dbReference>
<evidence type="ECO:0000256" key="5">
    <source>
        <dbReference type="ARBA" id="ARBA00022618"/>
    </source>
</evidence>
<keyword evidence="8 10" id="KW-0539">Nucleus</keyword>
<dbReference type="GO" id="GO:0005524">
    <property type="term" value="F:ATP binding"/>
    <property type="evidence" value="ECO:0007669"/>
    <property type="project" value="InterPro"/>
</dbReference>
<dbReference type="Gene3D" id="1.20.1060.20">
    <property type="match status" value="1"/>
</dbReference>
<dbReference type="Gene3D" id="3.40.50.300">
    <property type="entry name" value="P-loop containing nucleotide triphosphate hydrolases"/>
    <property type="match status" value="2"/>
</dbReference>
<feature type="region of interest" description="Disordered" evidence="12">
    <location>
        <begin position="73"/>
        <end position="101"/>
    </location>
</feature>
<gene>
    <name evidence="14" type="ORF">C5L36_0B05940</name>
</gene>
<comment type="similarity">
    <text evidence="3">Belongs to the SMC family. SMC1 subfamily.</text>
</comment>
<dbReference type="InterPro" id="IPR036277">
    <property type="entry name" value="SMC_hinge_sf"/>
</dbReference>
<dbReference type="SUPFAM" id="SSF75553">
    <property type="entry name" value="Smc hinge domain"/>
    <property type="match status" value="1"/>
</dbReference>
<feature type="coiled-coil region" evidence="11">
    <location>
        <begin position="308"/>
        <end position="363"/>
    </location>
</feature>
<dbReference type="STRING" id="4909.A0A2U9R2J6"/>
<dbReference type="GO" id="GO:0007062">
    <property type="term" value="P:sister chromatid cohesion"/>
    <property type="evidence" value="ECO:0007669"/>
    <property type="project" value="InterPro"/>
</dbReference>
<evidence type="ECO:0000256" key="6">
    <source>
        <dbReference type="ARBA" id="ARBA00022776"/>
    </source>
</evidence>
<keyword evidence="15" id="KW-1185">Reference proteome</keyword>
<dbReference type="AlphaFoldDB" id="A0A2U9R2J6"/>
<evidence type="ECO:0000256" key="12">
    <source>
        <dbReference type="SAM" id="MobiDB-lite"/>
    </source>
</evidence>
<dbReference type="GO" id="GO:0003677">
    <property type="term" value="F:DNA binding"/>
    <property type="evidence" value="ECO:0007669"/>
    <property type="project" value="TreeGrafter"/>
</dbReference>
<evidence type="ECO:0000256" key="4">
    <source>
        <dbReference type="ARBA" id="ARBA00022454"/>
    </source>
</evidence>
<evidence type="ECO:0000256" key="7">
    <source>
        <dbReference type="ARBA" id="ARBA00023054"/>
    </source>
</evidence>
<dbReference type="GO" id="GO:0007059">
    <property type="term" value="P:chromosome segregation"/>
    <property type="evidence" value="ECO:0007669"/>
    <property type="project" value="UniProtKB-ARBA"/>
</dbReference>
<feature type="coiled-coil region" evidence="11">
    <location>
        <begin position="734"/>
        <end position="768"/>
    </location>
</feature>
<dbReference type="VEuPathDB" id="FungiDB:C5L36_0B05940"/>
<dbReference type="GO" id="GO:0051301">
    <property type="term" value="P:cell division"/>
    <property type="evidence" value="ECO:0007669"/>
    <property type="project" value="UniProtKB-KW"/>
</dbReference>